<keyword evidence="8 17" id="KW-0812">Transmembrane</keyword>
<dbReference type="GO" id="GO:0003954">
    <property type="term" value="F:NADH dehydrogenase activity"/>
    <property type="evidence" value="ECO:0007669"/>
    <property type="project" value="TreeGrafter"/>
</dbReference>
<feature type="transmembrane region" description="Helical" evidence="17">
    <location>
        <begin position="211"/>
        <end position="231"/>
    </location>
</feature>
<proteinExistence type="inferred from homology"/>
<reference evidence="20" key="1">
    <citation type="journal article" date="2018" name="J. Anim. Genet.">
        <title>Roisinitermesebogoensis gen. &amp; sp. n., an outstanding drywood termite with snapping soldiers from Cameroon (Isoptera, Kalotermitidae).</title>
        <authorList>
            <person name="Scheffrahn R.H."/>
            <person name="Bourguignon T."/>
            <person name="Akama P.D."/>
            <person name="Sillam-Dusses D."/>
            <person name="Sobotnik J."/>
        </authorList>
    </citation>
    <scope>NUCLEOTIDE SEQUENCE</scope>
</reference>
<dbReference type="EC" id="7.1.1.2" evidence="4 17"/>
<keyword evidence="14 17" id="KW-0496">Mitochondrion</keyword>
<protein>
    <recommendedName>
        <fullName evidence="5 17">NADH-ubiquinone oxidoreductase chain 4</fullName>
        <ecNumber evidence="4 17">7.1.1.2</ecNumber>
    </recommendedName>
</protein>
<dbReference type="EMBL" id="MH766486">
    <property type="protein sequence ID" value="AYO45654.1"/>
    <property type="molecule type" value="Genomic_DNA"/>
</dbReference>
<sequence length="445" mass="50211">MLSFLIAVIFLTPLCFLYEGWWMIHSILFVISFIFFFSIPFYVGWGNLGSLLGCDYLSYGLVLLSFWICVLMILASEPILRSSYYPGLFLCFIVLLVVALFCTFSSISLFSFYLFFESSIIPTVFIILGWGYQPERLQAGVYLLFYTLLASLPLLVGIFYVYDFLFSTNFLLVGGNNFSVDFLYFCMIFAFLVSMPMFLVHLWLPSAHVEAPVSGSMILAGVLLKLGGYGLLRVSCILVSFFSLGYIWISISLVGGVLVSLICMRQTDLKSLIAYSSVAHMGIVIGGIMTMNYWGFCGSFTLMIAHGLCSSGLFCLANITYERLGSRSLLIGRGLLGLMPSMSFWWFMLSACNMAAPPSLNLLGEFSLLNSLVSWSWMSMTFLVFLSFFSAAYTLYLFSYSQHGQYFSGIYSCSMGSSREFLLLFLHWFPLNLFVVKGDFIMFWL</sequence>
<evidence type="ECO:0000256" key="13">
    <source>
        <dbReference type="ARBA" id="ARBA00023075"/>
    </source>
</evidence>
<comment type="similarity">
    <text evidence="3 17">Belongs to the complex I subunit 4 family.</text>
</comment>
<evidence type="ECO:0000256" key="14">
    <source>
        <dbReference type="ARBA" id="ARBA00023128"/>
    </source>
</evidence>
<dbReference type="PANTHER" id="PTHR43507:SF20">
    <property type="entry name" value="NADH-UBIQUINONE OXIDOREDUCTASE CHAIN 4"/>
    <property type="match status" value="1"/>
</dbReference>
<feature type="transmembrane region" description="Helical" evidence="17">
    <location>
        <begin position="182"/>
        <end position="204"/>
    </location>
</feature>
<feature type="transmembrane region" description="Helical" evidence="17">
    <location>
        <begin position="237"/>
        <end position="260"/>
    </location>
</feature>
<evidence type="ECO:0000256" key="8">
    <source>
        <dbReference type="ARBA" id="ARBA00022692"/>
    </source>
</evidence>
<feature type="transmembrane region" description="Helical" evidence="17">
    <location>
        <begin position="300"/>
        <end position="321"/>
    </location>
</feature>
<evidence type="ECO:0000256" key="4">
    <source>
        <dbReference type="ARBA" id="ARBA00012944"/>
    </source>
</evidence>
<keyword evidence="7 17" id="KW-0679">Respiratory chain</keyword>
<evidence type="ECO:0000256" key="1">
    <source>
        <dbReference type="ARBA" id="ARBA00003257"/>
    </source>
</evidence>
<feature type="transmembrane region" description="Helical" evidence="17">
    <location>
        <begin position="421"/>
        <end position="444"/>
    </location>
</feature>
<feature type="transmembrane region" description="Helical" evidence="17">
    <location>
        <begin position="376"/>
        <end position="400"/>
    </location>
</feature>
<evidence type="ECO:0000256" key="3">
    <source>
        <dbReference type="ARBA" id="ARBA00009025"/>
    </source>
</evidence>
<feature type="domain" description="NADH:ubiquinone oxidoreductase chain 4 N-terminal" evidence="19">
    <location>
        <begin position="1"/>
        <end position="103"/>
    </location>
</feature>
<feature type="transmembrane region" description="Helical" evidence="17">
    <location>
        <begin position="139"/>
        <end position="162"/>
    </location>
</feature>
<keyword evidence="6 17" id="KW-0813">Transport</keyword>
<comment type="function">
    <text evidence="17">Core subunit of the mitochondrial membrane respiratory chain NADH dehydrogenase (Complex I) which catalyzes electron transfer from NADH through the respiratory chain, using ubiquinone as an electron acceptor. Essential for the catalytic activity and assembly of complex I.</text>
</comment>
<feature type="transmembrane region" description="Helical" evidence="17">
    <location>
        <begin position="56"/>
        <end position="75"/>
    </location>
</feature>
<comment type="function">
    <text evidence="1">Core subunit of the mitochondrial membrane respiratory chain NADH dehydrogenase (Complex I) that is believed to belong to the minimal assembly required for catalysis. Complex I functions in the transfer of electrons from NADH to the respiratory chain. The immediate electron acceptor for the enzyme is believed to be ubiquinone.</text>
</comment>
<dbReference type="GO" id="GO:0008137">
    <property type="term" value="F:NADH dehydrogenase (ubiquinone) activity"/>
    <property type="evidence" value="ECO:0007669"/>
    <property type="project" value="UniProtKB-UniRule"/>
</dbReference>
<evidence type="ECO:0000256" key="2">
    <source>
        <dbReference type="ARBA" id="ARBA00004225"/>
    </source>
</evidence>
<name>A0A3G2SCW3_9NEOP</name>
<dbReference type="GO" id="GO:0031966">
    <property type="term" value="C:mitochondrial membrane"/>
    <property type="evidence" value="ECO:0007669"/>
    <property type="project" value="UniProtKB-SubCell"/>
</dbReference>
<dbReference type="InterPro" id="IPR003918">
    <property type="entry name" value="NADH_UbQ_OxRdtase"/>
</dbReference>
<dbReference type="InterPro" id="IPR000260">
    <property type="entry name" value="NADH4_N"/>
</dbReference>
<keyword evidence="15 17" id="KW-0472">Membrane</keyword>
<evidence type="ECO:0000256" key="5">
    <source>
        <dbReference type="ARBA" id="ARBA00021006"/>
    </source>
</evidence>
<dbReference type="PANTHER" id="PTHR43507">
    <property type="entry name" value="NADH-UBIQUINONE OXIDOREDUCTASE CHAIN 4"/>
    <property type="match status" value="1"/>
</dbReference>
<evidence type="ECO:0000256" key="6">
    <source>
        <dbReference type="ARBA" id="ARBA00022448"/>
    </source>
</evidence>
<evidence type="ECO:0000259" key="19">
    <source>
        <dbReference type="Pfam" id="PF01059"/>
    </source>
</evidence>
<comment type="catalytic activity">
    <reaction evidence="16 17">
        <text>a ubiquinone + NADH + 5 H(+)(in) = a ubiquinol + NAD(+) + 4 H(+)(out)</text>
        <dbReference type="Rhea" id="RHEA:29091"/>
        <dbReference type="Rhea" id="RHEA-COMP:9565"/>
        <dbReference type="Rhea" id="RHEA-COMP:9566"/>
        <dbReference type="ChEBI" id="CHEBI:15378"/>
        <dbReference type="ChEBI" id="CHEBI:16389"/>
        <dbReference type="ChEBI" id="CHEBI:17976"/>
        <dbReference type="ChEBI" id="CHEBI:57540"/>
        <dbReference type="ChEBI" id="CHEBI:57945"/>
        <dbReference type="EC" id="7.1.1.2"/>
    </reaction>
</comment>
<feature type="transmembrane region" description="Helical" evidence="17">
    <location>
        <begin position="272"/>
        <end position="294"/>
    </location>
</feature>
<evidence type="ECO:0000256" key="15">
    <source>
        <dbReference type="ARBA" id="ARBA00023136"/>
    </source>
</evidence>
<keyword evidence="13 17" id="KW-0830">Ubiquinone</keyword>
<geneLocation type="mitochondrion" evidence="20"/>
<dbReference type="GO" id="GO:0015990">
    <property type="term" value="P:electron transport coupled proton transport"/>
    <property type="evidence" value="ECO:0007669"/>
    <property type="project" value="TreeGrafter"/>
</dbReference>
<dbReference type="Pfam" id="PF01059">
    <property type="entry name" value="Oxidored_q5_N"/>
    <property type="match status" value="1"/>
</dbReference>
<dbReference type="InterPro" id="IPR001750">
    <property type="entry name" value="ND/Mrp_TM"/>
</dbReference>
<dbReference type="PRINTS" id="PR01437">
    <property type="entry name" value="NUOXDRDTASE4"/>
</dbReference>
<evidence type="ECO:0000256" key="11">
    <source>
        <dbReference type="ARBA" id="ARBA00022989"/>
    </source>
</evidence>
<feature type="domain" description="NADH:quinone oxidoreductase/Mrp antiporter transmembrane" evidence="18">
    <location>
        <begin position="107"/>
        <end position="390"/>
    </location>
</feature>
<evidence type="ECO:0000256" key="9">
    <source>
        <dbReference type="ARBA" id="ARBA00022967"/>
    </source>
</evidence>
<keyword evidence="12 17" id="KW-0520">NAD</keyword>
<feature type="transmembrane region" description="Helical" evidence="17">
    <location>
        <begin position="113"/>
        <end position="132"/>
    </location>
</feature>
<evidence type="ECO:0000256" key="12">
    <source>
        <dbReference type="ARBA" id="ARBA00023027"/>
    </source>
</evidence>
<evidence type="ECO:0000256" key="7">
    <source>
        <dbReference type="ARBA" id="ARBA00022660"/>
    </source>
</evidence>
<evidence type="ECO:0000256" key="10">
    <source>
        <dbReference type="ARBA" id="ARBA00022982"/>
    </source>
</evidence>
<keyword evidence="11 17" id="KW-1133">Transmembrane helix</keyword>
<accession>A0A3G2SCW3</accession>
<keyword evidence="9" id="KW-1278">Translocase</keyword>
<feature type="transmembrane region" description="Helical" evidence="17">
    <location>
        <begin position="333"/>
        <end position="356"/>
    </location>
</feature>
<dbReference type="GO" id="GO:0048039">
    <property type="term" value="F:ubiquinone binding"/>
    <property type="evidence" value="ECO:0007669"/>
    <property type="project" value="TreeGrafter"/>
</dbReference>
<feature type="transmembrane region" description="Helical" evidence="17">
    <location>
        <begin position="21"/>
        <end position="44"/>
    </location>
</feature>
<evidence type="ECO:0000256" key="16">
    <source>
        <dbReference type="ARBA" id="ARBA00049551"/>
    </source>
</evidence>
<dbReference type="GO" id="GO:0042773">
    <property type="term" value="P:ATP synthesis coupled electron transport"/>
    <property type="evidence" value="ECO:0007669"/>
    <property type="project" value="InterPro"/>
</dbReference>
<organism evidence="20">
    <name type="scientific">Roisinitermes ebogoensis</name>
    <dbReference type="NCBI Taxonomy" id="2483479"/>
    <lineage>
        <taxon>Eukaryota</taxon>
        <taxon>Metazoa</taxon>
        <taxon>Ecdysozoa</taxon>
        <taxon>Arthropoda</taxon>
        <taxon>Hexapoda</taxon>
        <taxon>Insecta</taxon>
        <taxon>Pterygota</taxon>
        <taxon>Neoptera</taxon>
        <taxon>Polyneoptera</taxon>
        <taxon>Dictyoptera</taxon>
        <taxon>Blattodea</taxon>
        <taxon>Blattoidea</taxon>
        <taxon>Termitoidae</taxon>
        <taxon>Kalotermitidae</taxon>
        <taxon>Neotermitinae</taxon>
        <taxon>Roisinitermes</taxon>
    </lineage>
</organism>
<comment type="subcellular location">
    <subcellularLocation>
        <location evidence="2 17">Mitochondrion membrane</location>
        <topology evidence="2 17">Multi-pass membrane protein</topology>
    </subcellularLocation>
</comment>
<keyword evidence="10 17" id="KW-0249">Electron transport</keyword>
<evidence type="ECO:0000259" key="18">
    <source>
        <dbReference type="Pfam" id="PF00361"/>
    </source>
</evidence>
<evidence type="ECO:0000313" key="20">
    <source>
        <dbReference type="EMBL" id="AYO45654.1"/>
    </source>
</evidence>
<gene>
    <name evidence="20" type="primary">nad4</name>
</gene>
<evidence type="ECO:0000256" key="17">
    <source>
        <dbReference type="RuleBase" id="RU003297"/>
    </source>
</evidence>
<dbReference type="AlphaFoldDB" id="A0A3G2SCW3"/>
<feature type="transmembrane region" description="Helical" evidence="17">
    <location>
        <begin position="87"/>
        <end position="107"/>
    </location>
</feature>
<dbReference type="Pfam" id="PF00361">
    <property type="entry name" value="Proton_antipo_M"/>
    <property type="match status" value="1"/>
</dbReference>